<feature type="region of interest" description="Disordered" evidence="1">
    <location>
        <begin position="1"/>
        <end position="77"/>
    </location>
</feature>
<organism evidence="2 3">
    <name type="scientific">Pleurodeles waltl</name>
    <name type="common">Iberian ribbed newt</name>
    <dbReference type="NCBI Taxonomy" id="8319"/>
    <lineage>
        <taxon>Eukaryota</taxon>
        <taxon>Metazoa</taxon>
        <taxon>Chordata</taxon>
        <taxon>Craniata</taxon>
        <taxon>Vertebrata</taxon>
        <taxon>Euteleostomi</taxon>
        <taxon>Amphibia</taxon>
        <taxon>Batrachia</taxon>
        <taxon>Caudata</taxon>
        <taxon>Salamandroidea</taxon>
        <taxon>Salamandridae</taxon>
        <taxon>Pleurodelinae</taxon>
        <taxon>Pleurodeles</taxon>
    </lineage>
</organism>
<sequence>MGRRQQRVESRGSCPGRLARARSEGRSGRPLPPHDSAGKRPSAAGSEILRRPEPRSSRTAELPTGDPTGNDLSGPMTRGNVWNLFIYEMFMDRTLMKSF</sequence>
<proteinExistence type="predicted"/>
<dbReference type="AlphaFoldDB" id="A0AAV7L0D2"/>
<dbReference type="Proteomes" id="UP001066276">
    <property type="component" value="Chromosome 12"/>
</dbReference>
<feature type="compositionally biased region" description="Basic and acidic residues" evidence="1">
    <location>
        <begin position="48"/>
        <end position="58"/>
    </location>
</feature>
<evidence type="ECO:0000313" key="3">
    <source>
        <dbReference type="Proteomes" id="UP001066276"/>
    </source>
</evidence>
<evidence type="ECO:0000256" key="1">
    <source>
        <dbReference type="SAM" id="MobiDB-lite"/>
    </source>
</evidence>
<reference evidence="2" key="1">
    <citation type="journal article" date="2022" name="bioRxiv">
        <title>Sequencing and chromosome-scale assembly of the giantPleurodeles waltlgenome.</title>
        <authorList>
            <person name="Brown T."/>
            <person name="Elewa A."/>
            <person name="Iarovenko S."/>
            <person name="Subramanian E."/>
            <person name="Araus A.J."/>
            <person name="Petzold A."/>
            <person name="Susuki M."/>
            <person name="Suzuki K.-i.T."/>
            <person name="Hayashi T."/>
            <person name="Toyoda A."/>
            <person name="Oliveira C."/>
            <person name="Osipova E."/>
            <person name="Leigh N.D."/>
            <person name="Simon A."/>
            <person name="Yun M.H."/>
        </authorList>
    </citation>
    <scope>NUCLEOTIDE SEQUENCE</scope>
    <source>
        <strain evidence="2">20211129_DDA</strain>
        <tissue evidence="2">Liver</tissue>
    </source>
</reference>
<feature type="compositionally biased region" description="Basic and acidic residues" evidence="1">
    <location>
        <begin position="1"/>
        <end position="10"/>
    </location>
</feature>
<name>A0AAV7L0D2_PLEWA</name>
<comment type="caution">
    <text evidence="2">The sequence shown here is derived from an EMBL/GenBank/DDBJ whole genome shotgun (WGS) entry which is preliminary data.</text>
</comment>
<protein>
    <submittedName>
        <fullName evidence="2">Uncharacterized protein</fullName>
    </submittedName>
</protein>
<accession>A0AAV7L0D2</accession>
<gene>
    <name evidence="2" type="ORF">NDU88_003904</name>
</gene>
<dbReference type="EMBL" id="JANPWB010000016">
    <property type="protein sequence ID" value="KAJ1083749.1"/>
    <property type="molecule type" value="Genomic_DNA"/>
</dbReference>
<keyword evidence="3" id="KW-1185">Reference proteome</keyword>
<evidence type="ECO:0000313" key="2">
    <source>
        <dbReference type="EMBL" id="KAJ1083749.1"/>
    </source>
</evidence>